<dbReference type="RefSeq" id="WP_172687921.1">
    <property type="nucleotide sequence ID" value="NZ_KX833209.1"/>
</dbReference>
<feature type="transmembrane region" description="Helical" evidence="1">
    <location>
        <begin position="12"/>
        <end position="31"/>
    </location>
</feature>
<organism evidence="2">
    <name type="scientific">Salmonella typhi</name>
    <dbReference type="NCBI Taxonomy" id="90370"/>
    <lineage>
        <taxon>Bacteria</taxon>
        <taxon>Pseudomonadati</taxon>
        <taxon>Pseudomonadota</taxon>
        <taxon>Gammaproteobacteria</taxon>
        <taxon>Enterobacterales</taxon>
        <taxon>Enterobacteriaceae</taxon>
        <taxon>Salmonella</taxon>
    </lineage>
</organism>
<evidence type="ECO:0000313" key="2">
    <source>
        <dbReference type="EMBL" id="API82847.1"/>
    </source>
</evidence>
<protein>
    <submittedName>
        <fullName evidence="2">Uncharacterized protein</fullName>
    </submittedName>
</protein>
<keyword evidence="1" id="KW-1133">Transmembrane helix</keyword>
<dbReference type="AlphaFoldDB" id="A0A1L4BLP2"/>
<keyword evidence="2" id="KW-0614">Plasmid</keyword>
<accession>A0A1L4BLP2</accession>
<name>A0A1L4BLP2_SALTI</name>
<evidence type="ECO:0000256" key="1">
    <source>
        <dbReference type="SAM" id="Phobius"/>
    </source>
</evidence>
<geneLocation type="plasmid" evidence="2">
    <name>pTy004_01</name>
</geneLocation>
<sequence length="62" mass="6716">MKWSFQKVTAMIVGLVIFLLGGWIMNLVKLVNGGDLQFDAGMTLARVVGIFVVPVGSILGFF</sequence>
<feature type="transmembrane region" description="Helical" evidence="1">
    <location>
        <begin position="43"/>
        <end position="61"/>
    </location>
</feature>
<keyword evidence="1" id="KW-0812">Transmembrane</keyword>
<dbReference type="EMBL" id="KX833209">
    <property type="protein sequence ID" value="API82847.1"/>
    <property type="molecule type" value="Genomic_DNA"/>
</dbReference>
<keyword evidence="1" id="KW-0472">Membrane</keyword>
<reference evidence="2" key="1">
    <citation type="submission" date="2016-09" db="EMBL/GenBank/DDBJ databases">
        <title>Whole genome sequence analysis of Salmonella Typhi isolated in Thailand before and after the introduction of a national immunization program.</title>
        <authorList>
            <person name="Dyson Z.A."/>
            <person name="Thanh D.P."/>
            <person name="Bodhidatta L."/>
            <person name="Mason C.J."/>
            <person name="Rabaa M.A."/>
            <person name="Vinh P.V."/>
            <person name="Thanh T.H."/>
            <person name="Thwaites G.E."/>
            <person name="Baker S."/>
            <person name="Holt K.E."/>
        </authorList>
    </citation>
    <scope>NUCLEOTIDE SEQUENCE</scope>
    <source>
        <strain evidence="2">Ty004</strain>
        <plasmid evidence="2">pTy004_01</plasmid>
    </source>
</reference>
<proteinExistence type="predicted"/>